<dbReference type="AlphaFoldDB" id="A0AAD9JUK3"/>
<dbReference type="PANTHER" id="PTHR20967">
    <property type="entry name" value="PROHORMONE-4"/>
    <property type="match status" value="1"/>
</dbReference>
<dbReference type="Proteomes" id="UP001208570">
    <property type="component" value="Unassembled WGS sequence"/>
</dbReference>
<keyword evidence="1" id="KW-1015">Disulfide bond</keyword>
<dbReference type="CDD" id="cd00112">
    <property type="entry name" value="LDLa"/>
    <property type="match status" value="1"/>
</dbReference>
<evidence type="ECO:0000313" key="4">
    <source>
        <dbReference type="EMBL" id="KAK2159392.1"/>
    </source>
</evidence>
<proteinExistence type="predicted"/>
<dbReference type="InterPro" id="IPR036055">
    <property type="entry name" value="LDL_receptor-like_sf"/>
</dbReference>
<sequence>MKSIRSRDVAIMMLSVVIMAVECSAVKVDLVELLRERNRNPTRLSQKRVVGGNPCQEPDQPWPCRSTRTCIPMSYICDENYDCEDGSDEDRDMCTANPGGDANAMSAIIGVIKPGLRHFGRFTHAPRTLTASETEFDESRPPVEDIVSFLESQKNWIIPNLFGNRNIYKVAHGLAVSQTVDDFRRRLGMSTKDTKNLVRALNDIKKGREEAMGRYGMPKSAWNEVNFFFARLIKAGFA</sequence>
<keyword evidence="5" id="KW-1185">Reference proteome</keyword>
<evidence type="ECO:0000256" key="2">
    <source>
        <dbReference type="PROSITE-ProRule" id="PRU00124"/>
    </source>
</evidence>
<dbReference type="InterPro" id="IPR053103">
    <property type="entry name" value="IDLSRF-like_peptide"/>
</dbReference>
<dbReference type="PROSITE" id="PS50068">
    <property type="entry name" value="LDLRA_2"/>
    <property type="match status" value="1"/>
</dbReference>
<dbReference type="Gene3D" id="2.40.128.620">
    <property type="match status" value="1"/>
</dbReference>
<dbReference type="Pfam" id="PF00057">
    <property type="entry name" value="Ldl_recept_a"/>
    <property type="match status" value="1"/>
</dbReference>
<gene>
    <name evidence="4" type="ORF">LSH36_154g11010</name>
</gene>
<accession>A0AAD9JUK3</accession>
<evidence type="ECO:0000256" key="1">
    <source>
        <dbReference type="ARBA" id="ARBA00023157"/>
    </source>
</evidence>
<reference evidence="4" key="1">
    <citation type="journal article" date="2023" name="Mol. Biol. Evol.">
        <title>Third-Generation Sequencing Reveals the Adaptive Role of the Epigenome in Three Deep-Sea Polychaetes.</title>
        <authorList>
            <person name="Perez M."/>
            <person name="Aroh O."/>
            <person name="Sun Y."/>
            <person name="Lan Y."/>
            <person name="Juniper S.K."/>
            <person name="Young C.R."/>
            <person name="Angers B."/>
            <person name="Qian P.Y."/>
        </authorList>
    </citation>
    <scope>NUCLEOTIDE SEQUENCE</scope>
    <source>
        <strain evidence="4">P08H-3</strain>
    </source>
</reference>
<dbReference type="PROSITE" id="PS01209">
    <property type="entry name" value="LDLRA_1"/>
    <property type="match status" value="1"/>
</dbReference>
<dbReference type="InterPro" id="IPR002172">
    <property type="entry name" value="LDrepeatLR_classA_rpt"/>
</dbReference>
<evidence type="ECO:0000313" key="5">
    <source>
        <dbReference type="Proteomes" id="UP001208570"/>
    </source>
</evidence>
<organism evidence="4 5">
    <name type="scientific">Paralvinella palmiformis</name>
    <dbReference type="NCBI Taxonomy" id="53620"/>
    <lineage>
        <taxon>Eukaryota</taxon>
        <taxon>Metazoa</taxon>
        <taxon>Spiralia</taxon>
        <taxon>Lophotrochozoa</taxon>
        <taxon>Annelida</taxon>
        <taxon>Polychaeta</taxon>
        <taxon>Sedentaria</taxon>
        <taxon>Canalipalpata</taxon>
        <taxon>Terebellida</taxon>
        <taxon>Terebelliformia</taxon>
        <taxon>Alvinellidae</taxon>
        <taxon>Paralvinella</taxon>
    </lineage>
</organism>
<feature type="signal peptide" evidence="3">
    <location>
        <begin position="1"/>
        <end position="25"/>
    </location>
</feature>
<dbReference type="SUPFAM" id="SSF57424">
    <property type="entry name" value="LDL receptor-like module"/>
    <property type="match status" value="1"/>
</dbReference>
<dbReference type="SMART" id="SM00192">
    <property type="entry name" value="LDLa"/>
    <property type="match status" value="1"/>
</dbReference>
<keyword evidence="3" id="KW-0732">Signal</keyword>
<dbReference type="InterPro" id="IPR023415">
    <property type="entry name" value="LDLR_class-A_CS"/>
</dbReference>
<protein>
    <recommendedName>
        <fullName evidence="6">Prohormone-4</fullName>
    </recommendedName>
</protein>
<comment type="caution">
    <text evidence="4">The sequence shown here is derived from an EMBL/GenBank/DDBJ whole genome shotgun (WGS) entry which is preliminary data.</text>
</comment>
<feature type="chain" id="PRO_5042013805" description="Prohormone-4" evidence="3">
    <location>
        <begin position="26"/>
        <end position="238"/>
    </location>
</feature>
<evidence type="ECO:0000256" key="3">
    <source>
        <dbReference type="SAM" id="SignalP"/>
    </source>
</evidence>
<comment type="caution">
    <text evidence="2">Lacks conserved residue(s) required for the propagation of feature annotation.</text>
</comment>
<name>A0AAD9JUK3_9ANNE</name>
<dbReference type="PANTHER" id="PTHR20967:SF0">
    <property type="entry name" value="PROHORMONE-4"/>
    <property type="match status" value="1"/>
</dbReference>
<evidence type="ECO:0008006" key="6">
    <source>
        <dbReference type="Google" id="ProtNLM"/>
    </source>
</evidence>
<dbReference type="EMBL" id="JAODUP010000154">
    <property type="protein sequence ID" value="KAK2159392.1"/>
    <property type="molecule type" value="Genomic_DNA"/>
</dbReference>